<organism evidence="2 3">
    <name type="scientific">Coniella lustricola</name>
    <dbReference type="NCBI Taxonomy" id="2025994"/>
    <lineage>
        <taxon>Eukaryota</taxon>
        <taxon>Fungi</taxon>
        <taxon>Dikarya</taxon>
        <taxon>Ascomycota</taxon>
        <taxon>Pezizomycotina</taxon>
        <taxon>Sordariomycetes</taxon>
        <taxon>Sordariomycetidae</taxon>
        <taxon>Diaporthales</taxon>
        <taxon>Schizoparmaceae</taxon>
        <taxon>Coniella</taxon>
    </lineage>
</organism>
<keyword evidence="1" id="KW-0812">Transmembrane</keyword>
<protein>
    <submittedName>
        <fullName evidence="2">Uncharacterized protein</fullName>
    </submittedName>
</protein>
<evidence type="ECO:0000256" key="1">
    <source>
        <dbReference type="SAM" id="Phobius"/>
    </source>
</evidence>
<reference evidence="2 3" key="1">
    <citation type="journal article" date="2018" name="Mycol. Prog.">
        <title>Coniella lustricola, a new species from submerged detritus.</title>
        <authorList>
            <person name="Raudabaugh D.B."/>
            <person name="Iturriaga T."/>
            <person name="Carver A."/>
            <person name="Mondo S."/>
            <person name="Pangilinan J."/>
            <person name="Lipzen A."/>
            <person name="He G."/>
            <person name="Amirebrahimi M."/>
            <person name="Grigoriev I.V."/>
            <person name="Miller A.N."/>
        </authorList>
    </citation>
    <scope>NUCLEOTIDE SEQUENCE [LARGE SCALE GENOMIC DNA]</scope>
    <source>
        <strain evidence="2 3">B22-T-1</strain>
    </source>
</reference>
<keyword evidence="1" id="KW-0472">Membrane</keyword>
<evidence type="ECO:0000313" key="3">
    <source>
        <dbReference type="Proteomes" id="UP000241462"/>
    </source>
</evidence>
<dbReference type="InParanoid" id="A0A2T3AEL1"/>
<evidence type="ECO:0000313" key="2">
    <source>
        <dbReference type="EMBL" id="PSR94193.1"/>
    </source>
</evidence>
<dbReference type="EMBL" id="KZ678401">
    <property type="protein sequence ID" value="PSR94193.1"/>
    <property type="molecule type" value="Genomic_DNA"/>
</dbReference>
<dbReference type="Proteomes" id="UP000241462">
    <property type="component" value="Unassembled WGS sequence"/>
</dbReference>
<sequence length="111" mass="13147">MFWHGDSHYVLRIYIYLYACLLALHYSWALQIELRDECSLLTHPYPGSSGDVPFLVSMMRCSQPIRSRLHESWVSRDAYVWLEVVSPAHFHPTICQHRAKKYTFQRSSRTT</sequence>
<gene>
    <name evidence="2" type="ORF">BD289DRAFT_159461</name>
</gene>
<name>A0A2T3AEL1_9PEZI</name>
<proteinExistence type="predicted"/>
<accession>A0A2T3AEL1</accession>
<keyword evidence="1" id="KW-1133">Transmembrane helix</keyword>
<feature type="transmembrane region" description="Helical" evidence="1">
    <location>
        <begin position="9"/>
        <end position="28"/>
    </location>
</feature>
<dbReference type="AlphaFoldDB" id="A0A2T3AEL1"/>
<keyword evidence="3" id="KW-1185">Reference proteome</keyword>